<gene>
    <name evidence="2" type="ORF">LSINAPIS_LOCUS2488</name>
</gene>
<dbReference type="Proteomes" id="UP000324832">
    <property type="component" value="Unassembled WGS sequence"/>
</dbReference>
<evidence type="ECO:0000256" key="1">
    <source>
        <dbReference type="SAM" id="Phobius"/>
    </source>
</evidence>
<dbReference type="AlphaFoldDB" id="A0A5E4PVP4"/>
<feature type="transmembrane region" description="Helical" evidence="1">
    <location>
        <begin position="5"/>
        <end position="22"/>
    </location>
</feature>
<keyword evidence="1" id="KW-1133">Transmembrane helix</keyword>
<dbReference type="EMBL" id="FZQP02000515">
    <property type="protein sequence ID" value="VVC89345.1"/>
    <property type="molecule type" value="Genomic_DNA"/>
</dbReference>
<keyword evidence="3" id="KW-1185">Reference proteome</keyword>
<protein>
    <submittedName>
        <fullName evidence="2">Uncharacterized protein</fullName>
    </submittedName>
</protein>
<name>A0A5E4PVP4_9NEOP</name>
<proteinExistence type="predicted"/>
<reference evidence="2 3" key="1">
    <citation type="submission" date="2017-07" db="EMBL/GenBank/DDBJ databases">
        <authorList>
            <person name="Talla V."/>
            <person name="Backstrom N."/>
        </authorList>
    </citation>
    <scope>NUCLEOTIDE SEQUENCE [LARGE SCALE GENOMIC DNA]</scope>
</reference>
<organism evidence="2 3">
    <name type="scientific">Leptidea sinapis</name>
    <dbReference type="NCBI Taxonomy" id="189913"/>
    <lineage>
        <taxon>Eukaryota</taxon>
        <taxon>Metazoa</taxon>
        <taxon>Ecdysozoa</taxon>
        <taxon>Arthropoda</taxon>
        <taxon>Hexapoda</taxon>
        <taxon>Insecta</taxon>
        <taxon>Pterygota</taxon>
        <taxon>Neoptera</taxon>
        <taxon>Endopterygota</taxon>
        <taxon>Lepidoptera</taxon>
        <taxon>Glossata</taxon>
        <taxon>Ditrysia</taxon>
        <taxon>Papilionoidea</taxon>
        <taxon>Pieridae</taxon>
        <taxon>Dismorphiinae</taxon>
        <taxon>Leptidea</taxon>
    </lineage>
</organism>
<evidence type="ECO:0000313" key="2">
    <source>
        <dbReference type="EMBL" id="VVC89345.1"/>
    </source>
</evidence>
<keyword evidence="1" id="KW-0812">Transmembrane</keyword>
<evidence type="ECO:0000313" key="3">
    <source>
        <dbReference type="Proteomes" id="UP000324832"/>
    </source>
</evidence>
<accession>A0A5E4PVP4</accession>
<sequence>MGRKYLHAFYNLISIILTNWALS</sequence>
<keyword evidence="1" id="KW-0472">Membrane</keyword>